<organism evidence="14 15">
    <name type="scientific">Austropuccinia psidii MF-1</name>
    <dbReference type="NCBI Taxonomy" id="1389203"/>
    <lineage>
        <taxon>Eukaryota</taxon>
        <taxon>Fungi</taxon>
        <taxon>Dikarya</taxon>
        <taxon>Basidiomycota</taxon>
        <taxon>Pucciniomycotina</taxon>
        <taxon>Pucciniomycetes</taxon>
        <taxon>Pucciniales</taxon>
        <taxon>Sphaerophragmiaceae</taxon>
        <taxon>Austropuccinia</taxon>
    </lineage>
</organism>
<keyword evidence="4" id="KW-0378">Hydrolase</keyword>
<evidence type="ECO:0000256" key="6">
    <source>
        <dbReference type="ARBA" id="ARBA00022884"/>
    </source>
</evidence>
<dbReference type="Gene3D" id="1.10.340.70">
    <property type="match status" value="1"/>
</dbReference>
<name>A0A9Q3F9L1_9BASI</name>
<evidence type="ECO:0000256" key="11">
    <source>
        <dbReference type="ARBA" id="ARBA00023172"/>
    </source>
</evidence>
<dbReference type="GO" id="GO:0015074">
    <property type="term" value="P:DNA integration"/>
    <property type="evidence" value="ECO:0007669"/>
    <property type="project" value="UniProtKB-KW"/>
</dbReference>
<dbReference type="InterPro" id="IPR056924">
    <property type="entry name" value="SH3_Tf2-1"/>
</dbReference>
<dbReference type="InterPro" id="IPR041577">
    <property type="entry name" value="RT_RNaseH_2"/>
</dbReference>
<keyword evidence="2" id="KW-0479">Metal-binding</keyword>
<dbReference type="PROSITE" id="PS50994">
    <property type="entry name" value="INTEGRASE"/>
    <property type="match status" value="1"/>
</dbReference>
<keyword evidence="5" id="KW-0460">Magnesium</keyword>
<keyword evidence="15" id="KW-1185">Reference proteome</keyword>
<dbReference type="GO" id="GO:0006310">
    <property type="term" value="P:DNA recombination"/>
    <property type="evidence" value="ECO:0007669"/>
    <property type="project" value="UniProtKB-KW"/>
</dbReference>
<protein>
    <recommendedName>
        <fullName evidence="13">Integrase catalytic domain-containing protein</fullName>
    </recommendedName>
</protein>
<dbReference type="GO" id="GO:0005634">
    <property type="term" value="C:nucleus"/>
    <property type="evidence" value="ECO:0007669"/>
    <property type="project" value="UniProtKB-ARBA"/>
</dbReference>
<dbReference type="Pfam" id="PF17919">
    <property type="entry name" value="RT_RNaseH_2"/>
    <property type="match status" value="1"/>
</dbReference>
<evidence type="ECO:0000256" key="1">
    <source>
        <dbReference type="ARBA" id="ARBA00022670"/>
    </source>
</evidence>
<dbReference type="GO" id="GO:0003887">
    <property type="term" value="F:DNA-directed DNA polymerase activity"/>
    <property type="evidence" value="ECO:0007669"/>
    <property type="project" value="UniProtKB-KW"/>
</dbReference>
<keyword evidence="12" id="KW-0511">Multifunctional enzyme</keyword>
<evidence type="ECO:0000256" key="10">
    <source>
        <dbReference type="ARBA" id="ARBA00023125"/>
    </source>
</evidence>
<keyword evidence="9" id="KW-0548">Nucleotidyltransferase</keyword>
<evidence type="ECO:0000256" key="9">
    <source>
        <dbReference type="ARBA" id="ARBA00022932"/>
    </source>
</evidence>
<evidence type="ECO:0000256" key="3">
    <source>
        <dbReference type="ARBA" id="ARBA00022750"/>
    </source>
</evidence>
<keyword evidence="3" id="KW-0064">Aspartyl protease</keyword>
<feature type="domain" description="Integrase catalytic" evidence="13">
    <location>
        <begin position="282"/>
        <end position="455"/>
    </location>
</feature>
<evidence type="ECO:0000313" key="15">
    <source>
        <dbReference type="Proteomes" id="UP000765509"/>
    </source>
</evidence>
<dbReference type="AlphaFoldDB" id="A0A9Q3F9L1"/>
<evidence type="ECO:0000256" key="7">
    <source>
        <dbReference type="ARBA" id="ARBA00022908"/>
    </source>
</evidence>
<evidence type="ECO:0000256" key="5">
    <source>
        <dbReference type="ARBA" id="ARBA00022842"/>
    </source>
</evidence>
<dbReference type="Pfam" id="PF17921">
    <property type="entry name" value="Integrase_H2C2"/>
    <property type="match status" value="1"/>
</dbReference>
<dbReference type="FunFam" id="1.10.340.70:FF:000001">
    <property type="entry name" value="Retrovirus-related Pol polyprotein from transposon gypsy-like Protein"/>
    <property type="match status" value="1"/>
</dbReference>
<dbReference type="InterPro" id="IPR036397">
    <property type="entry name" value="RNaseH_sf"/>
</dbReference>
<keyword evidence="7" id="KW-0229">DNA integration</keyword>
<keyword evidence="9" id="KW-0808">Transferase</keyword>
<evidence type="ECO:0000313" key="14">
    <source>
        <dbReference type="EMBL" id="MBW0533983.1"/>
    </source>
</evidence>
<dbReference type="EMBL" id="AVOT02038997">
    <property type="protein sequence ID" value="MBW0533983.1"/>
    <property type="molecule type" value="Genomic_DNA"/>
</dbReference>
<keyword evidence="6" id="KW-0694">RNA-binding</keyword>
<accession>A0A9Q3F9L1</accession>
<dbReference type="PANTHER" id="PTHR37984:SF5">
    <property type="entry name" value="PROTEIN NYNRIN-LIKE"/>
    <property type="match status" value="1"/>
</dbReference>
<keyword evidence="9" id="KW-0239">DNA-directed DNA polymerase</keyword>
<dbReference type="Pfam" id="PF24626">
    <property type="entry name" value="SH3_Tf2-1"/>
    <property type="match status" value="1"/>
</dbReference>
<dbReference type="GO" id="GO:0003677">
    <property type="term" value="F:DNA binding"/>
    <property type="evidence" value="ECO:0007669"/>
    <property type="project" value="UniProtKB-KW"/>
</dbReference>
<sequence>MTFDRVKAFESLRQALTTAPLLLMIDFKMSFKLYIDASGDGIGAVLHQVQIINDKPVEGSICFISRQIKPTEARYGACKMECLCLVWVLEKLNYSLEGCVIEVITDCTAVKWTLQNNLDNPSYVPEEASPQISIERISFTDLDTTFFEEMRNSYTQDKNCSILFQSLTKDCKDNSLIHALDEIWRNSYDEGRFHLLDGIIYHRAKHTCVMTVVDRSLINILLKECHYSPFSGHLSEDRTREKVKTCIWWPMWQTDVAEYCKTCDRCQKENKSTGKRLGNMIKIQEPSRRWEPVNIDWVTGLPPEGDRSNNACLAIVDRFSKTPMFLPCHKDNTAMDTALLIWNRVISWTGMFTNIMSDRDPKFTSALWTNLYQLFGTKLSFSTAYHPQTDGLAERIIQTLEDMVRRFCAYGLELKDCDRFTHYWCTLLPALELAYETSIHTSTNQTPAILEKGWNPKLPQDSLRKELVKIHPTASSFKGILDKERKNAERCLEDYFACSKDKWDKSHATPDFRVVDIVLVSTTNFINIKGCKKLKDSFAGPFFVKALHGENAVEVGLSEELSNKHPTFPVSLIKPYKSSDAKKFPLRSKVPQAIPPIESSGIKKITKFLKERKLRTNNVRECLVRYSDPTCEEEWLSEKDIPAATKLLRRFRNTRNNNITK</sequence>
<dbReference type="GO" id="GO:0004190">
    <property type="term" value="F:aspartic-type endopeptidase activity"/>
    <property type="evidence" value="ECO:0007669"/>
    <property type="project" value="UniProtKB-KW"/>
</dbReference>
<dbReference type="InterPro" id="IPR041588">
    <property type="entry name" value="Integrase_H2C2"/>
</dbReference>
<keyword evidence="8" id="KW-0695">RNA-directed DNA polymerase</keyword>
<evidence type="ECO:0000256" key="4">
    <source>
        <dbReference type="ARBA" id="ARBA00022801"/>
    </source>
</evidence>
<reference evidence="14" key="1">
    <citation type="submission" date="2021-03" db="EMBL/GenBank/DDBJ databases">
        <title>Draft genome sequence of rust myrtle Austropuccinia psidii MF-1, a brazilian biotype.</title>
        <authorList>
            <person name="Quecine M.C."/>
            <person name="Pachon D.M.R."/>
            <person name="Bonatelli M.L."/>
            <person name="Correr F.H."/>
            <person name="Franceschini L.M."/>
            <person name="Leite T.F."/>
            <person name="Margarido G.R.A."/>
            <person name="Almeida C.A."/>
            <person name="Ferrarezi J.A."/>
            <person name="Labate C.A."/>
        </authorList>
    </citation>
    <scope>NUCLEOTIDE SEQUENCE</scope>
    <source>
        <strain evidence="14">MF-1</strain>
    </source>
</reference>
<dbReference type="Gene3D" id="3.30.420.10">
    <property type="entry name" value="Ribonuclease H-like superfamily/Ribonuclease H"/>
    <property type="match status" value="1"/>
</dbReference>
<evidence type="ECO:0000256" key="12">
    <source>
        <dbReference type="ARBA" id="ARBA00023268"/>
    </source>
</evidence>
<dbReference type="SUPFAM" id="SSF56672">
    <property type="entry name" value="DNA/RNA polymerases"/>
    <property type="match status" value="1"/>
</dbReference>
<dbReference type="GO" id="GO:0046872">
    <property type="term" value="F:metal ion binding"/>
    <property type="evidence" value="ECO:0007669"/>
    <property type="project" value="UniProtKB-KW"/>
</dbReference>
<keyword evidence="1" id="KW-0645">Protease</keyword>
<dbReference type="GO" id="GO:0003723">
    <property type="term" value="F:RNA binding"/>
    <property type="evidence" value="ECO:0007669"/>
    <property type="project" value="UniProtKB-KW"/>
</dbReference>
<dbReference type="SUPFAM" id="SSF53098">
    <property type="entry name" value="Ribonuclease H-like"/>
    <property type="match status" value="1"/>
</dbReference>
<evidence type="ECO:0000256" key="8">
    <source>
        <dbReference type="ARBA" id="ARBA00022918"/>
    </source>
</evidence>
<dbReference type="PANTHER" id="PTHR37984">
    <property type="entry name" value="PROTEIN CBG26694"/>
    <property type="match status" value="1"/>
</dbReference>
<evidence type="ECO:0000256" key="2">
    <source>
        <dbReference type="ARBA" id="ARBA00022723"/>
    </source>
</evidence>
<comment type="caution">
    <text evidence="14">The sequence shown here is derived from an EMBL/GenBank/DDBJ whole genome shotgun (WGS) entry which is preliminary data.</text>
</comment>
<dbReference type="GO" id="GO:0006508">
    <property type="term" value="P:proteolysis"/>
    <property type="evidence" value="ECO:0007669"/>
    <property type="project" value="UniProtKB-KW"/>
</dbReference>
<dbReference type="InterPro" id="IPR050951">
    <property type="entry name" value="Retrovirus_Pol_polyprotein"/>
</dbReference>
<dbReference type="InterPro" id="IPR012337">
    <property type="entry name" value="RNaseH-like_sf"/>
</dbReference>
<dbReference type="InterPro" id="IPR043502">
    <property type="entry name" value="DNA/RNA_pol_sf"/>
</dbReference>
<dbReference type="InterPro" id="IPR001584">
    <property type="entry name" value="Integrase_cat-core"/>
</dbReference>
<dbReference type="GO" id="GO:0003964">
    <property type="term" value="F:RNA-directed DNA polymerase activity"/>
    <property type="evidence" value="ECO:0007669"/>
    <property type="project" value="UniProtKB-KW"/>
</dbReference>
<keyword evidence="11" id="KW-0233">DNA recombination</keyword>
<proteinExistence type="predicted"/>
<dbReference type="Proteomes" id="UP000765509">
    <property type="component" value="Unassembled WGS sequence"/>
</dbReference>
<dbReference type="OrthoDB" id="2595244at2759"/>
<keyword evidence="10" id="KW-0238">DNA-binding</keyword>
<evidence type="ECO:0000259" key="13">
    <source>
        <dbReference type="PROSITE" id="PS50994"/>
    </source>
</evidence>
<gene>
    <name evidence="14" type="ORF">O181_073698</name>
</gene>